<keyword evidence="6" id="KW-0143">Chaperone</keyword>
<dbReference type="InterPro" id="IPR018704">
    <property type="entry name" value="SecYEG/CpoB_TPR"/>
</dbReference>
<comment type="subcellular location">
    <subcellularLocation>
        <location evidence="1">Cell membrane</location>
        <topology evidence="1">Single-pass type II membrane protein</topology>
    </subcellularLocation>
</comment>
<dbReference type="Pfam" id="PF09976">
    <property type="entry name" value="TPR_21"/>
    <property type="match status" value="1"/>
</dbReference>
<dbReference type="Gene3D" id="1.25.40.10">
    <property type="entry name" value="Tetratricopeptide repeat domain"/>
    <property type="match status" value="1"/>
</dbReference>
<evidence type="ECO:0000313" key="11">
    <source>
        <dbReference type="EMBL" id="MFC3853801.1"/>
    </source>
</evidence>
<evidence type="ECO:0000256" key="3">
    <source>
        <dbReference type="ARBA" id="ARBA00022692"/>
    </source>
</evidence>
<evidence type="ECO:0000256" key="5">
    <source>
        <dbReference type="ARBA" id="ARBA00023136"/>
    </source>
</evidence>
<evidence type="ECO:0000256" key="1">
    <source>
        <dbReference type="ARBA" id="ARBA00004401"/>
    </source>
</evidence>
<protein>
    <recommendedName>
        <fullName evidence="8">Ancillary SecYEG translocon subunit</fullName>
    </recommendedName>
</protein>
<keyword evidence="2" id="KW-1003">Cell membrane</keyword>
<evidence type="ECO:0000256" key="6">
    <source>
        <dbReference type="ARBA" id="ARBA00023186"/>
    </source>
</evidence>
<evidence type="ECO:0000256" key="4">
    <source>
        <dbReference type="ARBA" id="ARBA00022989"/>
    </source>
</evidence>
<dbReference type="Proteomes" id="UP001595617">
    <property type="component" value="Unassembled WGS sequence"/>
</dbReference>
<accession>A0ABV8A2D3</accession>
<sequence>MVYDTEQEQIEAIKNWWSRWGNAVIGGVLIFVVGYFGVFFYNDQQAKKYAAASDLYQQVLRVVADKTTLTTDEQARFDALFADLSDQHAKSTYTTYTAMLQARFQADAENYSTARETLVWALEQNTDDALDRVITLRIARLQVAEGELDAALATLDSMSAEGQQMAFDELRGDIYQAKGDADAARNAYQSAWTIAQQQGLTAPLLQAKAERFGLL</sequence>
<evidence type="ECO:0000256" key="7">
    <source>
        <dbReference type="ARBA" id="ARBA00024197"/>
    </source>
</evidence>
<keyword evidence="12" id="KW-1185">Reference proteome</keyword>
<dbReference type="PANTHER" id="PTHR38035">
    <property type="entry name" value="UPF0070 PROTEIN YFGM"/>
    <property type="match status" value="1"/>
</dbReference>
<organism evidence="11 12">
    <name type="scientific">Saccharospirillum mangrovi</name>
    <dbReference type="NCBI Taxonomy" id="2161747"/>
    <lineage>
        <taxon>Bacteria</taxon>
        <taxon>Pseudomonadati</taxon>
        <taxon>Pseudomonadota</taxon>
        <taxon>Gammaproteobacteria</taxon>
        <taxon>Oceanospirillales</taxon>
        <taxon>Saccharospirillaceae</taxon>
        <taxon>Saccharospirillum</taxon>
    </lineage>
</organism>
<name>A0ABV8A2D3_9GAMM</name>
<evidence type="ECO:0000256" key="2">
    <source>
        <dbReference type="ARBA" id="ARBA00022475"/>
    </source>
</evidence>
<keyword evidence="3 9" id="KW-0812">Transmembrane</keyword>
<dbReference type="InterPro" id="IPR026039">
    <property type="entry name" value="YfgM"/>
</dbReference>
<proteinExistence type="inferred from homology"/>
<dbReference type="PANTHER" id="PTHR38035:SF1">
    <property type="entry name" value="ANCILLARY SECYEG TRANSLOCON SUBUNIT"/>
    <property type="match status" value="1"/>
</dbReference>
<keyword evidence="5 9" id="KW-0472">Membrane</keyword>
<evidence type="ECO:0000259" key="10">
    <source>
        <dbReference type="Pfam" id="PF09976"/>
    </source>
</evidence>
<evidence type="ECO:0000256" key="8">
    <source>
        <dbReference type="ARBA" id="ARBA00024235"/>
    </source>
</evidence>
<evidence type="ECO:0000313" key="12">
    <source>
        <dbReference type="Proteomes" id="UP001595617"/>
    </source>
</evidence>
<dbReference type="PIRSF" id="PIRSF006170">
    <property type="entry name" value="YfgM"/>
    <property type="match status" value="1"/>
</dbReference>
<keyword evidence="4 9" id="KW-1133">Transmembrane helix</keyword>
<comment type="similarity">
    <text evidence="7">Belongs to the YfgM family.</text>
</comment>
<evidence type="ECO:0000256" key="9">
    <source>
        <dbReference type="SAM" id="Phobius"/>
    </source>
</evidence>
<dbReference type="InterPro" id="IPR011990">
    <property type="entry name" value="TPR-like_helical_dom_sf"/>
</dbReference>
<feature type="domain" description="Ancillary SecYEG translocon subunit/Cell division coordinator CpoB TPR" evidence="10">
    <location>
        <begin position="14"/>
        <end position="210"/>
    </location>
</feature>
<dbReference type="RefSeq" id="WP_380697363.1">
    <property type="nucleotide sequence ID" value="NZ_JBHRYR010000004.1"/>
</dbReference>
<dbReference type="EMBL" id="JBHRYR010000004">
    <property type="protein sequence ID" value="MFC3853801.1"/>
    <property type="molecule type" value="Genomic_DNA"/>
</dbReference>
<gene>
    <name evidence="11" type="ORF">ACFOOG_13235</name>
</gene>
<feature type="transmembrane region" description="Helical" evidence="9">
    <location>
        <begin position="20"/>
        <end position="41"/>
    </location>
</feature>
<reference evidence="12" key="1">
    <citation type="journal article" date="2019" name="Int. J. Syst. Evol. Microbiol.">
        <title>The Global Catalogue of Microorganisms (GCM) 10K type strain sequencing project: providing services to taxonomists for standard genome sequencing and annotation.</title>
        <authorList>
            <consortium name="The Broad Institute Genomics Platform"/>
            <consortium name="The Broad Institute Genome Sequencing Center for Infectious Disease"/>
            <person name="Wu L."/>
            <person name="Ma J."/>
        </authorList>
    </citation>
    <scope>NUCLEOTIDE SEQUENCE [LARGE SCALE GENOMIC DNA]</scope>
    <source>
        <strain evidence="12">IBRC 10765</strain>
    </source>
</reference>
<comment type="caution">
    <text evidence="11">The sequence shown here is derived from an EMBL/GenBank/DDBJ whole genome shotgun (WGS) entry which is preliminary data.</text>
</comment>